<evidence type="ECO:0000256" key="9">
    <source>
        <dbReference type="SAM" id="MobiDB-lite"/>
    </source>
</evidence>
<dbReference type="Proteomes" id="UP000269276">
    <property type="component" value="Unassembled WGS sequence"/>
</dbReference>
<feature type="region of interest" description="Disordered" evidence="9">
    <location>
        <begin position="168"/>
        <end position="213"/>
    </location>
</feature>
<evidence type="ECO:0000256" key="10">
    <source>
        <dbReference type="SAM" id="Phobius"/>
    </source>
</evidence>
<dbReference type="GO" id="GO:0045047">
    <property type="term" value="P:protein targeting to ER"/>
    <property type="evidence" value="ECO:0007669"/>
    <property type="project" value="TreeGrafter"/>
</dbReference>
<comment type="function">
    <text evidence="8">Component of the signal peptidase complex (SPC) which catalyzes the cleavage of N-terminal signal sequences from nascent proteins as they are translocated into the lumen of the endoplasmic reticulum. Enhances the enzymatic activity of SPC and facilitates the interactions between different components of the translocation site.</text>
</comment>
<feature type="region of interest" description="Disordered" evidence="9">
    <location>
        <begin position="237"/>
        <end position="257"/>
    </location>
</feature>
<comment type="similarity">
    <text evidence="2">Belongs to the SPCS2 family.</text>
</comment>
<dbReference type="AlphaFoldDB" id="A0A3M7ERP2"/>
<dbReference type="VEuPathDB" id="FungiDB:BTJ68_05451"/>
<feature type="region of interest" description="Disordered" evidence="9">
    <location>
        <begin position="383"/>
        <end position="441"/>
    </location>
</feature>
<dbReference type="GO" id="GO:0005787">
    <property type="term" value="C:signal peptidase complex"/>
    <property type="evidence" value="ECO:0007669"/>
    <property type="project" value="InterPro"/>
</dbReference>
<evidence type="ECO:0000256" key="1">
    <source>
        <dbReference type="ARBA" id="ARBA00004477"/>
    </source>
</evidence>
<proteinExistence type="inferred from homology"/>
<dbReference type="OrthoDB" id="29558at2759"/>
<dbReference type="Pfam" id="PF06703">
    <property type="entry name" value="SPC25"/>
    <property type="match status" value="1"/>
</dbReference>
<protein>
    <recommendedName>
        <fullName evidence="3">Signal peptidase complex subunit 2</fullName>
    </recommendedName>
</protein>
<comment type="subcellular location">
    <subcellularLocation>
        <location evidence="1">Endoplasmic reticulum membrane</location>
        <topology evidence="1">Multi-pass membrane protein</topology>
    </subcellularLocation>
</comment>
<comment type="caution">
    <text evidence="11">The sequence shown here is derived from an EMBL/GenBank/DDBJ whole genome shotgun (WGS) entry which is preliminary data.</text>
</comment>
<organism evidence="11 12">
    <name type="scientific">Hortaea werneckii</name>
    <name type="common">Black yeast</name>
    <name type="synonym">Cladosporium werneckii</name>
    <dbReference type="NCBI Taxonomy" id="91943"/>
    <lineage>
        <taxon>Eukaryota</taxon>
        <taxon>Fungi</taxon>
        <taxon>Dikarya</taxon>
        <taxon>Ascomycota</taxon>
        <taxon>Pezizomycotina</taxon>
        <taxon>Dothideomycetes</taxon>
        <taxon>Dothideomycetidae</taxon>
        <taxon>Mycosphaerellales</taxon>
        <taxon>Teratosphaeriaceae</taxon>
        <taxon>Hortaea</taxon>
    </lineage>
</organism>
<keyword evidence="4 10" id="KW-0812">Transmembrane</keyword>
<feature type="compositionally biased region" description="Polar residues" evidence="9">
    <location>
        <begin position="690"/>
        <end position="714"/>
    </location>
</feature>
<dbReference type="InterPro" id="IPR009582">
    <property type="entry name" value="Spc2/SPCS2"/>
</dbReference>
<accession>A0A3M7ERP2</accession>
<keyword evidence="5" id="KW-0256">Endoplasmic reticulum</keyword>
<dbReference type="PANTHER" id="PTHR13085:SF0">
    <property type="entry name" value="SIGNAL PEPTIDASE COMPLEX SUBUNIT 2"/>
    <property type="match status" value="1"/>
</dbReference>
<name>A0A3M7ERP2_HORWE</name>
<evidence type="ECO:0000256" key="5">
    <source>
        <dbReference type="ARBA" id="ARBA00022824"/>
    </source>
</evidence>
<evidence type="ECO:0000256" key="3">
    <source>
        <dbReference type="ARBA" id="ARBA00017057"/>
    </source>
</evidence>
<gene>
    <name evidence="11" type="ORF">D0863_00213</name>
</gene>
<keyword evidence="7 10" id="KW-0472">Membrane</keyword>
<feature type="transmembrane region" description="Helical" evidence="10">
    <location>
        <begin position="41"/>
        <end position="59"/>
    </location>
</feature>
<sequence>MSGEAKISPHSLPDLKNTTDDALGNYLRGLNFQQDNSKLDTRLAIGYTSVLIAAATFVADYKLGWEATKGWTAVAVVCYGILNAAFTYWMWGVEKGLVFEGKKDGKHISLASKTKKHEPTYFLAVTVTDSATNTPVLKELQAPFTTWFTADGYFVAKPFQQWLATSSETVGDADPKNASRVERDELAAPSPEVEAVAGTGGDGPTAFAETSGASSGKGIVPLKTLCDFMAHTLLPSWDTTLPPTPESRHSPKLDPSSSQNINNIPLCASGQCRIHVSWCQAGQRASSSSPGNDMSVADAQNDWFMDQQFEDAFNMTFGTDTSFPEHTDLQDPQTGNADSFDRLQRFGEQSVTEERPDWAKLRPFEFEQWINSGQLASMQEDETLTPSLDHHEQPQPLGAQAAASSETDGHGSQDGKGATMPGEKGPWPGGHPHDRPFGLYNHQPNFKEGNFGILDFGYGNVKSDIPSHFLQQSLEDETSSLPPGSFPFEHQNYNGPITPAFVLPPQGDVNTNAFSGSSQVGDDDAQSSIAPLPQPAHKLKYVHTCDPEDATLAVHFIIGHTTSKTGVFRMKFTKQIDVPRTGGVKERLWRCSRLDCKICQASRTGSHIGEKIAKDLGVADAFSGRSRKRKVQEVEHGDPRPKKNGAKRPMLEQSSTASAGEQIPTLPPAQVPAPVQPDEASSHPPAFMTPPTTTSEARLTSSPSAYNTDHSASN</sequence>
<reference evidence="11 12" key="1">
    <citation type="journal article" date="2018" name="BMC Genomics">
        <title>Genomic evidence for intraspecific hybridization in a clonal and extremely halotolerant yeast.</title>
        <authorList>
            <person name="Gostincar C."/>
            <person name="Stajich J.E."/>
            <person name="Zupancic J."/>
            <person name="Zalar P."/>
            <person name="Gunde-Cimerman N."/>
        </authorList>
    </citation>
    <scope>NUCLEOTIDE SEQUENCE [LARGE SCALE GENOMIC DNA]</scope>
    <source>
        <strain evidence="11 12">EXF-2682</strain>
    </source>
</reference>
<feature type="compositionally biased region" description="Pro residues" evidence="9">
    <location>
        <begin position="665"/>
        <end position="675"/>
    </location>
</feature>
<feature type="region of interest" description="Disordered" evidence="9">
    <location>
        <begin position="623"/>
        <end position="714"/>
    </location>
</feature>
<dbReference type="GO" id="GO:0006465">
    <property type="term" value="P:signal peptide processing"/>
    <property type="evidence" value="ECO:0007669"/>
    <property type="project" value="InterPro"/>
</dbReference>
<evidence type="ECO:0000313" key="11">
    <source>
        <dbReference type="EMBL" id="RMY79233.1"/>
    </source>
</evidence>
<evidence type="ECO:0000256" key="4">
    <source>
        <dbReference type="ARBA" id="ARBA00022692"/>
    </source>
</evidence>
<evidence type="ECO:0000256" key="2">
    <source>
        <dbReference type="ARBA" id="ARBA00007324"/>
    </source>
</evidence>
<evidence type="ECO:0000256" key="7">
    <source>
        <dbReference type="ARBA" id="ARBA00023136"/>
    </source>
</evidence>
<feature type="compositionally biased region" description="Basic and acidic residues" evidence="9">
    <location>
        <begin position="173"/>
        <end position="186"/>
    </location>
</feature>
<evidence type="ECO:0000313" key="12">
    <source>
        <dbReference type="Proteomes" id="UP000269276"/>
    </source>
</evidence>
<feature type="transmembrane region" description="Helical" evidence="10">
    <location>
        <begin position="71"/>
        <end position="91"/>
    </location>
</feature>
<dbReference type="EMBL" id="QWIP01000003">
    <property type="protein sequence ID" value="RMY79233.1"/>
    <property type="molecule type" value="Genomic_DNA"/>
</dbReference>
<feature type="compositionally biased region" description="Basic and acidic residues" evidence="9">
    <location>
        <begin position="631"/>
        <end position="641"/>
    </location>
</feature>
<dbReference type="PANTHER" id="PTHR13085">
    <property type="entry name" value="MICROSOMAL SIGNAL PEPTIDASE 25 KDA SUBUNIT"/>
    <property type="match status" value="1"/>
</dbReference>
<evidence type="ECO:0000256" key="6">
    <source>
        <dbReference type="ARBA" id="ARBA00022989"/>
    </source>
</evidence>
<evidence type="ECO:0000256" key="8">
    <source>
        <dbReference type="ARBA" id="ARBA00045608"/>
    </source>
</evidence>
<keyword evidence="6 10" id="KW-1133">Transmembrane helix</keyword>